<dbReference type="PANTHER" id="PTHR42997">
    <property type="entry name" value="HIT FAMILY HYDROLASE"/>
    <property type="match status" value="1"/>
</dbReference>
<dbReference type="AlphaFoldDB" id="A0A0R1UVP5"/>
<evidence type="ECO:0000313" key="6">
    <source>
        <dbReference type="Proteomes" id="UP000051166"/>
    </source>
</evidence>
<feature type="short sequence motif" description="Histidine triad motif" evidence="2 3">
    <location>
        <begin position="101"/>
        <end position="105"/>
    </location>
</feature>
<keyword evidence="6" id="KW-1185">Reference proteome</keyword>
<feature type="domain" description="HIT" evidence="4">
    <location>
        <begin position="10"/>
        <end position="117"/>
    </location>
</feature>
<dbReference type="GO" id="GO:0016787">
    <property type="term" value="F:hydrolase activity"/>
    <property type="evidence" value="ECO:0007669"/>
    <property type="project" value="UniProtKB-KW"/>
</dbReference>
<dbReference type="InterPro" id="IPR001310">
    <property type="entry name" value="Histidine_triad_HIT"/>
</dbReference>
<dbReference type="InterPro" id="IPR036265">
    <property type="entry name" value="HIT-like_sf"/>
</dbReference>
<proteinExistence type="predicted"/>
<dbReference type="InterPro" id="IPR052908">
    <property type="entry name" value="AP-4-A_phosphorylase"/>
</dbReference>
<evidence type="ECO:0000256" key="3">
    <source>
        <dbReference type="PROSITE-ProRule" id="PRU00464"/>
    </source>
</evidence>
<dbReference type="Gene3D" id="3.30.428.10">
    <property type="entry name" value="HIT-like"/>
    <property type="match status" value="1"/>
</dbReference>
<reference evidence="5 6" key="1">
    <citation type="journal article" date="2015" name="Genome Announc.">
        <title>Expanding the biotechnology potential of lactobacilli through comparative genomics of 213 strains and associated genera.</title>
        <authorList>
            <person name="Sun Z."/>
            <person name="Harris H.M."/>
            <person name="McCann A."/>
            <person name="Guo C."/>
            <person name="Argimon S."/>
            <person name="Zhang W."/>
            <person name="Yang X."/>
            <person name="Jeffery I.B."/>
            <person name="Cooney J.C."/>
            <person name="Kagawa T.F."/>
            <person name="Liu W."/>
            <person name="Song Y."/>
            <person name="Salvetti E."/>
            <person name="Wrobel A."/>
            <person name="Rasinkangas P."/>
            <person name="Parkhill J."/>
            <person name="Rea M.C."/>
            <person name="O'Sullivan O."/>
            <person name="Ritari J."/>
            <person name="Douillard F.P."/>
            <person name="Paul Ross R."/>
            <person name="Yang R."/>
            <person name="Briner A.E."/>
            <person name="Felis G.E."/>
            <person name="de Vos W.M."/>
            <person name="Barrangou R."/>
            <person name="Klaenhammer T.R."/>
            <person name="Caufield P.W."/>
            <person name="Cui Y."/>
            <person name="Zhang H."/>
            <person name="O'Toole P.W."/>
        </authorList>
    </citation>
    <scope>NUCLEOTIDE SEQUENCE [LARGE SCALE GENOMIC DNA]</scope>
    <source>
        <strain evidence="5 6">DSM 16230</strain>
    </source>
</reference>
<evidence type="ECO:0000256" key="2">
    <source>
        <dbReference type="PIRSR" id="PIRSR601310-3"/>
    </source>
</evidence>
<feature type="active site" description="Tele-AMP-histidine intermediate" evidence="1">
    <location>
        <position position="103"/>
    </location>
</feature>
<dbReference type="STRING" id="1423801.FD50_GL001634"/>
<dbReference type="Proteomes" id="UP000051166">
    <property type="component" value="Unassembled WGS sequence"/>
</dbReference>
<dbReference type="PROSITE" id="PS51084">
    <property type="entry name" value="HIT_2"/>
    <property type="match status" value="1"/>
</dbReference>
<dbReference type="PANTHER" id="PTHR42997:SF1">
    <property type="entry name" value="AP-4-A PHOSPHORYLASE"/>
    <property type="match status" value="1"/>
</dbReference>
<keyword evidence="5" id="KW-0378">Hydrolase</keyword>
<sequence>MKGASNLEEKDCIFCKKDQNEYILENELVAAFWDLNPVSQGHLLFIPKVHRETFFELSDVEILAMKQLLHAGRRMLTKKFNPAGFNIGVNVGEAGGQTVMHCHFHLIPRYIGDDPNPAGGIRKLLPADHKKNS</sequence>
<gene>
    <name evidence="5" type="ORF">FD50_GL001634</name>
</gene>
<accession>A0A0R1UVP5</accession>
<evidence type="ECO:0000259" key="4">
    <source>
        <dbReference type="PROSITE" id="PS51084"/>
    </source>
</evidence>
<protein>
    <submittedName>
        <fullName evidence="5">Diadenosine tetraphosphate (Ap4A) hydrolase</fullName>
    </submittedName>
</protein>
<dbReference type="PATRIC" id="fig|1423801.4.peg.1671"/>
<dbReference type="EMBL" id="AZFQ01000053">
    <property type="protein sequence ID" value="KRL97086.1"/>
    <property type="molecule type" value="Genomic_DNA"/>
</dbReference>
<organism evidence="5 6">
    <name type="scientific">Liquorilactobacillus satsumensis DSM 16230 = JCM 12392</name>
    <dbReference type="NCBI Taxonomy" id="1423801"/>
    <lineage>
        <taxon>Bacteria</taxon>
        <taxon>Bacillati</taxon>
        <taxon>Bacillota</taxon>
        <taxon>Bacilli</taxon>
        <taxon>Lactobacillales</taxon>
        <taxon>Lactobacillaceae</taxon>
        <taxon>Liquorilactobacillus</taxon>
    </lineage>
</organism>
<dbReference type="PRINTS" id="PR00332">
    <property type="entry name" value="HISTRIAD"/>
</dbReference>
<dbReference type="SUPFAM" id="SSF54197">
    <property type="entry name" value="HIT-like"/>
    <property type="match status" value="1"/>
</dbReference>
<name>A0A0R1UVP5_9LACO</name>
<evidence type="ECO:0000256" key="1">
    <source>
        <dbReference type="PIRSR" id="PIRSR601310-1"/>
    </source>
</evidence>
<dbReference type="Pfam" id="PF01230">
    <property type="entry name" value="HIT"/>
    <property type="match status" value="1"/>
</dbReference>
<comment type="caution">
    <text evidence="5">The sequence shown here is derived from an EMBL/GenBank/DDBJ whole genome shotgun (WGS) entry which is preliminary data.</text>
</comment>
<dbReference type="InterPro" id="IPR011146">
    <property type="entry name" value="HIT-like"/>
</dbReference>
<evidence type="ECO:0000313" key="5">
    <source>
        <dbReference type="EMBL" id="KRL97086.1"/>
    </source>
</evidence>